<dbReference type="InterPro" id="IPR001733">
    <property type="entry name" value="Peptidase_S26B"/>
</dbReference>
<dbReference type="AlphaFoldDB" id="A0A1H1BDC3"/>
<dbReference type="PANTHER" id="PTHR10806:SF6">
    <property type="entry name" value="SIGNAL PEPTIDASE COMPLEX CATALYTIC SUBUNIT SEC11"/>
    <property type="match status" value="1"/>
</dbReference>
<dbReference type="GO" id="GO:0006465">
    <property type="term" value="P:signal peptide processing"/>
    <property type="evidence" value="ECO:0007669"/>
    <property type="project" value="UniProtKB-UniRule"/>
</dbReference>
<protein>
    <recommendedName>
        <fullName evidence="5">Signal peptidase I</fullName>
        <ecNumber evidence="5">3.4.21.89</ecNumber>
    </recommendedName>
</protein>
<sequence length="196" mass="20718">MTLQTSTPPTQETALGAGKPSIEMSPVLRTYAFVRSALLSVAAVIGVLCIVAFLAAILFKVQPVVVISGSMEPKLPVGSVVFVKPTPAGELEPGDIVTVERPRELGLVTHRLVEKEEIGSEGWALTLRGDANASDDPEPYNVKTAGKYVFHVVALGHLTLMMQDGGGWLFIAAFGIALLALFVLDPSKLARKTAGP</sequence>
<dbReference type="NCBIfam" id="TIGR02228">
    <property type="entry name" value="sigpep_I_arch"/>
    <property type="match status" value="1"/>
</dbReference>
<accession>A0A1H1BDC3</accession>
<feature type="transmembrane region" description="Helical" evidence="6">
    <location>
        <begin position="37"/>
        <end position="59"/>
    </location>
</feature>
<dbReference type="EC" id="3.4.21.89" evidence="5"/>
<dbReference type="STRING" id="1079994.SAMN04488565_2751"/>
<dbReference type="SUPFAM" id="SSF51306">
    <property type="entry name" value="LexA/Signal peptidase"/>
    <property type="match status" value="1"/>
</dbReference>
<dbReference type="Pfam" id="PF10502">
    <property type="entry name" value="Peptidase_S26"/>
    <property type="match status" value="1"/>
</dbReference>
<evidence type="ECO:0000313" key="9">
    <source>
        <dbReference type="Proteomes" id="UP000182690"/>
    </source>
</evidence>
<keyword evidence="2 6" id="KW-0812">Transmembrane</keyword>
<gene>
    <name evidence="8" type="ORF">SAMN04488565_2751</name>
</gene>
<keyword evidence="3 6" id="KW-1133">Transmembrane helix</keyword>
<feature type="domain" description="Peptidase S26" evidence="7">
    <location>
        <begin position="42"/>
        <end position="103"/>
    </location>
</feature>
<evidence type="ECO:0000256" key="5">
    <source>
        <dbReference type="NCBIfam" id="TIGR02228"/>
    </source>
</evidence>
<dbReference type="GO" id="GO:0016020">
    <property type="term" value="C:membrane"/>
    <property type="evidence" value="ECO:0007669"/>
    <property type="project" value="UniProtKB-SubCell"/>
</dbReference>
<evidence type="ECO:0000256" key="1">
    <source>
        <dbReference type="ARBA" id="ARBA00004370"/>
    </source>
</evidence>
<proteinExistence type="predicted"/>
<dbReference type="EMBL" id="FNKB01000002">
    <property type="protein sequence ID" value="SDQ49964.1"/>
    <property type="molecule type" value="Genomic_DNA"/>
</dbReference>
<dbReference type="eggNOG" id="COG0681">
    <property type="taxonomic scope" value="Bacteria"/>
</dbReference>
<dbReference type="InterPro" id="IPR019533">
    <property type="entry name" value="Peptidase_S26"/>
</dbReference>
<feature type="transmembrane region" description="Helical" evidence="6">
    <location>
        <begin position="165"/>
        <end position="184"/>
    </location>
</feature>
<evidence type="ECO:0000313" key="8">
    <source>
        <dbReference type="EMBL" id="SDQ49964.1"/>
    </source>
</evidence>
<dbReference type="PANTHER" id="PTHR10806">
    <property type="entry name" value="SIGNAL PEPTIDASE COMPLEX CATALYTIC SUBUNIT SEC11"/>
    <property type="match status" value="1"/>
</dbReference>
<keyword evidence="4 6" id="KW-0472">Membrane</keyword>
<organism evidence="8 9">
    <name type="scientific">Leucobacter chromiiresistens</name>
    <dbReference type="NCBI Taxonomy" id="1079994"/>
    <lineage>
        <taxon>Bacteria</taxon>
        <taxon>Bacillati</taxon>
        <taxon>Actinomycetota</taxon>
        <taxon>Actinomycetes</taxon>
        <taxon>Micrococcales</taxon>
        <taxon>Microbacteriaceae</taxon>
        <taxon>Leucobacter</taxon>
    </lineage>
</organism>
<comment type="subcellular location">
    <subcellularLocation>
        <location evidence="1">Membrane</location>
    </subcellularLocation>
</comment>
<dbReference type="OrthoDB" id="3178064at2"/>
<evidence type="ECO:0000256" key="2">
    <source>
        <dbReference type="ARBA" id="ARBA00022692"/>
    </source>
</evidence>
<dbReference type="RefSeq" id="WP_010156346.1">
    <property type="nucleotide sequence ID" value="NZ_FNKB01000002.1"/>
</dbReference>
<evidence type="ECO:0000256" key="4">
    <source>
        <dbReference type="ARBA" id="ARBA00023136"/>
    </source>
</evidence>
<dbReference type="GO" id="GO:0009003">
    <property type="term" value="F:signal peptidase activity"/>
    <property type="evidence" value="ECO:0007669"/>
    <property type="project" value="UniProtKB-EC"/>
</dbReference>
<dbReference type="CDD" id="cd06530">
    <property type="entry name" value="S26_SPase_I"/>
    <property type="match status" value="1"/>
</dbReference>
<evidence type="ECO:0000256" key="6">
    <source>
        <dbReference type="SAM" id="Phobius"/>
    </source>
</evidence>
<name>A0A1H1BDC3_9MICO</name>
<reference evidence="8 9" key="1">
    <citation type="submission" date="2016-10" db="EMBL/GenBank/DDBJ databases">
        <authorList>
            <person name="de Groot N.N."/>
        </authorList>
    </citation>
    <scope>NUCLEOTIDE SEQUENCE [LARGE SCALE GENOMIC DNA]</scope>
    <source>
        <strain evidence="8 9">DSM 22788</strain>
    </source>
</reference>
<evidence type="ECO:0000259" key="7">
    <source>
        <dbReference type="Pfam" id="PF10502"/>
    </source>
</evidence>
<evidence type="ECO:0000256" key="3">
    <source>
        <dbReference type="ARBA" id="ARBA00022989"/>
    </source>
</evidence>
<dbReference type="GO" id="GO:0004252">
    <property type="term" value="F:serine-type endopeptidase activity"/>
    <property type="evidence" value="ECO:0007669"/>
    <property type="project" value="UniProtKB-UniRule"/>
</dbReference>
<dbReference type="Proteomes" id="UP000182690">
    <property type="component" value="Unassembled WGS sequence"/>
</dbReference>
<dbReference type="InterPro" id="IPR036286">
    <property type="entry name" value="LexA/Signal_pep-like_sf"/>
</dbReference>